<accession>A0A174RGS3</accession>
<dbReference type="STRING" id="47678.ERS852494_03188"/>
<protein>
    <submittedName>
        <fullName evidence="1">Lipoprotein</fullName>
    </submittedName>
</protein>
<dbReference type="EMBL" id="CZAI01000007">
    <property type="protein sequence ID" value="CUP82435.1"/>
    <property type="molecule type" value="Genomic_DNA"/>
</dbReference>
<sequence length="532" mass="61227">MMKKNYIHIYLLGILLLSVACTGKFREFNTDQSGITDEDLIIDDNGYGIRLGIIQQGIYFNYDYGKGKNWPFQLTQNLNADMFSGYMHDAKPLNGGSHNSDYNMQDGWNSAMWTHMYSYIFPQIYQSENATRDTHPALFGITKILKVEAMHRVTDYYGPIIYKNFADAGKHYRPDTQKEVYYEFFNELDSAVVALTSYVEANPESNGFSRFDILLDGRYSSWIKFANSLRMRLAMRISAVEPDKACVEFQEGLNNEYGVFEAETERVAVSTKFGYTNPLGELNLVWNETYMSASMESILTGYDDPRIAVYFAPCTDEQFKNTYRGIRQGTCFSHSHYAGLSKLTVTQTTDAPLMTSSEIWFLRAEAALRGWTDEDEESCYRNGVITSFHQNGIYQVEDYLNSERMAFDFEDTYDNGNNIEARCKVSPKWDSEADKEIKLERIITQKWIAMFPEGCEAWAEQRRTGYPRLFPVRYNHSQNGCIDTEIMVRRLNFPGTLQTEDPDQYLALVETLGDPDDGGTRLWWDVESNGLD</sequence>
<name>A0A174RGS3_9BACE</name>
<gene>
    <name evidence="1" type="ORF">ERS852494_03188</name>
</gene>
<dbReference type="AlphaFoldDB" id="A0A174RGS3"/>
<evidence type="ECO:0000313" key="2">
    <source>
        <dbReference type="Proteomes" id="UP000095657"/>
    </source>
</evidence>
<reference evidence="1 2" key="1">
    <citation type="submission" date="2015-09" db="EMBL/GenBank/DDBJ databases">
        <authorList>
            <consortium name="Pathogen Informatics"/>
        </authorList>
    </citation>
    <scope>NUCLEOTIDE SEQUENCE [LARGE SCALE GENOMIC DNA]</scope>
    <source>
        <strain evidence="1 2">2789STDY5834880</strain>
    </source>
</reference>
<dbReference type="InterPro" id="IPR024302">
    <property type="entry name" value="SusD-like"/>
</dbReference>
<dbReference type="Gene3D" id="1.25.40.390">
    <property type="match status" value="1"/>
</dbReference>
<dbReference type="InterPro" id="IPR011990">
    <property type="entry name" value="TPR-like_helical_dom_sf"/>
</dbReference>
<dbReference type="PROSITE" id="PS51257">
    <property type="entry name" value="PROKAR_LIPOPROTEIN"/>
    <property type="match status" value="1"/>
</dbReference>
<dbReference type="Proteomes" id="UP000095657">
    <property type="component" value="Unassembled WGS sequence"/>
</dbReference>
<evidence type="ECO:0000313" key="1">
    <source>
        <dbReference type="EMBL" id="CUP82435.1"/>
    </source>
</evidence>
<organism evidence="1 2">
    <name type="scientific">Bacteroides caccae</name>
    <dbReference type="NCBI Taxonomy" id="47678"/>
    <lineage>
        <taxon>Bacteria</taxon>
        <taxon>Pseudomonadati</taxon>
        <taxon>Bacteroidota</taxon>
        <taxon>Bacteroidia</taxon>
        <taxon>Bacteroidales</taxon>
        <taxon>Bacteroidaceae</taxon>
        <taxon>Bacteroides</taxon>
    </lineage>
</organism>
<proteinExistence type="predicted"/>
<dbReference type="Pfam" id="PF12741">
    <property type="entry name" value="SusD-like"/>
    <property type="match status" value="1"/>
</dbReference>
<dbReference type="SUPFAM" id="SSF48452">
    <property type="entry name" value="TPR-like"/>
    <property type="match status" value="1"/>
</dbReference>
<keyword evidence="1" id="KW-0449">Lipoprotein</keyword>